<keyword evidence="2" id="KW-1185">Reference proteome</keyword>
<dbReference type="AlphaFoldDB" id="A0AAV1DN36"/>
<gene>
    <name evidence="1" type="ORF">OLC1_LOCUS16510</name>
</gene>
<accession>A0AAV1DN36</accession>
<proteinExistence type="predicted"/>
<evidence type="ECO:0000313" key="1">
    <source>
        <dbReference type="EMBL" id="CAI9108415.1"/>
    </source>
</evidence>
<sequence>MSSASIFFIGPPLCVRHHHRHLCSSGAAPSSSPSSIAFFIKSGDPIASCYPPLKSIAAGCLPPSGAHRRPDSGRCFSPSHLISAIAAFLLQFQLLAIHLPLFITVLQNFADHPSASRSSPLPLLVPIDSGGFFINFSVQLSPVAAVVPFANFITLERCFNQFRLSATPLVCCSAANTIINSVYCRSCTSLTTTLLRSINFISPLSHSLSSPSSF</sequence>
<protein>
    <submittedName>
        <fullName evidence="1">OLC1v1007998C1</fullName>
    </submittedName>
</protein>
<reference evidence="1" key="1">
    <citation type="submission" date="2023-03" db="EMBL/GenBank/DDBJ databases">
        <authorList>
            <person name="Julca I."/>
        </authorList>
    </citation>
    <scope>NUCLEOTIDE SEQUENCE</scope>
</reference>
<dbReference type="EMBL" id="OX459123">
    <property type="protein sequence ID" value="CAI9108415.1"/>
    <property type="molecule type" value="Genomic_DNA"/>
</dbReference>
<organism evidence="1 2">
    <name type="scientific">Oldenlandia corymbosa var. corymbosa</name>
    <dbReference type="NCBI Taxonomy" id="529605"/>
    <lineage>
        <taxon>Eukaryota</taxon>
        <taxon>Viridiplantae</taxon>
        <taxon>Streptophyta</taxon>
        <taxon>Embryophyta</taxon>
        <taxon>Tracheophyta</taxon>
        <taxon>Spermatophyta</taxon>
        <taxon>Magnoliopsida</taxon>
        <taxon>eudicotyledons</taxon>
        <taxon>Gunneridae</taxon>
        <taxon>Pentapetalae</taxon>
        <taxon>asterids</taxon>
        <taxon>lamiids</taxon>
        <taxon>Gentianales</taxon>
        <taxon>Rubiaceae</taxon>
        <taxon>Rubioideae</taxon>
        <taxon>Spermacoceae</taxon>
        <taxon>Hedyotis-Oldenlandia complex</taxon>
        <taxon>Oldenlandia</taxon>
    </lineage>
</organism>
<dbReference type="Proteomes" id="UP001161247">
    <property type="component" value="Chromosome 6"/>
</dbReference>
<name>A0AAV1DN36_OLDCO</name>
<evidence type="ECO:0000313" key="2">
    <source>
        <dbReference type="Proteomes" id="UP001161247"/>
    </source>
</evidence>